<dbReference type="GeneID" id="53316078"/>
<reference evidence="1 2" key="1">
    <citation type="submission" date="2016-02" db="EMBL/GenBank/DDBJ databases">
        <title>Complete Genome of H5569, the type strain of the newly described species Haematospirillium jordaniae.</title>
        <authorList>
            <person name="Nicholson A.C."/>
            <person name="Humrighouse B.W."/>
            <person name="Loparov V."/>
            <person name="McQuiston J.R."/>
        </authorList>
    </citation>
    <scope>NUCLEOTIDE SEQUENCE [LARGE SCALE GENOMIC DNA]</scope>
    <source>
        <strain evidence="1 2">H5569</strain>
    </source>
</reference>
<dbReference type="Pfam" id="PF05521">
    <property type="entry name" value="Phage_HCP"/>
    <property type="match status" value="1"/>
</dbReference>
<dbReference type="EMBL" id="CP014525">
    <property type="protein sequence ID" value="AMW34287.1"/>
    <property type="molecule type" value="Genomic_DNA"/>
</dbReference>
<name>A0A143DC19_9PROT</name>
<dbReference type="KEGG" id="hjo:AY555_02790"/>
<dbReference type="InterPro" id="IPR038666">
    <property type="entry name" value="SSP1_head-tail_sf"/>
</dbReference>
<accession>A0A143DC19</accession>
<keyword evidence="2" id="KW-1185">Reference proteome</keyword>
<dbReference type="AlphaFoldDB" id="A0A143DC19"/>
<protein>
    <recommendedName>
        <fullName evidence="3">Head-tail adaptor protein</fullName>
    </recommendedName>
</protein>
<evidence type="ECO:0008006" key="3">
    <source>
        <dbReference type="Google" id="ProtNLM"/>
    </source>
</evidence>
<sequence>MKAPDIGDLNQRIALLSWQDCPDQETGLLALYRTEAEIWARVEPVGGAVYLGSQQIGQTITHRITMRWREGITAEHVIRHRGRCFRIRRITDLNGWRRFSVLDVEEEGPFVQEAGHGP</sequence>
<evidence type="ECO:0000313" key="2">
    <source>
        <dbReference type="Proteomes" id="UP000076066"/>
    </source>
</evidence>
<evidence type="ECO:0000313" key="1">
    <source>
        <dbReference type="EMBL" id="AMW34287.1"/>
    </source>
</evidence>
<dbReference type="RefSeq" id="WP_066133157.1">
    <property type="nucleotide sequence ID" value="NZ_CP014525.1"/>
</dbReference>
<dbReference type="Gene3D" id="2.40.10.270">
    <property type="entry name" value="Bacteriophage SPP1 head-tail adaptor protein"/>
    <property type="match status" value="1"/>
</dbReference>
<dbReference type="OrthoDB" id="7272964at2"/>
<proteinExistence type="predicted"/>
<organism evidence="1 2">
    <name type="scientific">Haematospirillum jordaniae</name>
    <dbReference type="NCBI Taxonomy" id="1549855"/>
    <lineage>
        <taxon>Bacteria</taxon>
        <taxon>Pseudomonadati</taxon>
        <taxon>Pseudomonadota</taxon>
        <taxon>Alphaproteobacteria</taxon>
        <taxon>Rhodospirillales</taxon>
        <taxon>Novispirillaceae</taxon>
        <taxon>Haematospirillum</taxon>
    </lineage>
</organism>
<dbReference type="InterPro" id="IPR008767">
    <property type="entry name" value="Phage_SPP1_head-tail_adaptor"/>
</dbReference>
<dbReference type="STRING" id="1549855.AY555_02790"/>
<dbReference type="NCBIfam" id="TIGR01563">
    <property type="entry name" value="gp16_SPP1"/>
    <property type="match status" value="1"/>
</dbReference>
<dbReference type="Proteomes" id="UP000076066">
    <property type="component" value="Chromosome"/>
</dbReference>
<gene>
    <name evidence="1" type="ORF">AY555_02790</name>
</gene>